<keyword evidence="2" id="KW-1185">Reference proteome</keyword>
<proteinExistence type="predicted"/>
<gene>
    <name evidence="1" type="ORF">SMTD_LOCUS4457</name>
</gene>
<organism evidence="1 2">
    <name type="scientific">Schistosoma mattheei</name>
    <dbReference type="NCBI Taxonomy" id="31246"/>
    <lineage>
        <taxon>Eukaryota</taxon>
        <taxon>Metazoa</taxon>
        <taxon>Spiralia</taxon>
        <taxon>Lophotrochozoa</taxon>
        <taxon>Platyhelminthes</taxon>
        <taxon>Trematoda</taxon>
        <taxon>Digenea</taxon>
        <taxon>Strigeidida</taxon>
        <taxon>Schistosomatoidea</taxon>
        <taxon>Schistosomatidae</taxon>
        <taxon>Schistosoma</taxon>
    </lineage>
</organism>
<name>A0A183NQS1_9TREM</name>
<evidence type="ECO:0000313" key="2">
    <source>
        <dbReference type="Proteomes" id="UP000269396"/>
    </source>
</evidence>
<dbReference type="AlphaFoldDB" id="A0A183NQS1"/>
<sequence>MGAGMKDSLRGPLCALLLLAYDLYATHMLGK</sequence>
<accession>A0A183NQS1</accession>
<reference evidence="1 2" key="1">
    <citation type="submission" date="2018-11" db="EMBL/GenBank/DDBJ databases">
        <authorList>
            <consortium name="Pathogen Informatics"/>
        </authorList>
    </citation>
    <scope>NUCLEOTIDE SEQUENCE [LARGE SCALE GENOMIC DNA]</scope>
    <source>
        <strain>Denwood</strain>
        <strain evidence="2">Zambia</strain>
    </source>
</reference>
<dbReference type="EMBL" id="UZAL01012811">
    <property type="protein sequence ID" value="VDP07266.1"/>
    <property type="molecule type" value="Genomic_DNA"/>
</dbReference>
<protein>
    <submittedName>
        <fullName evidence="1">Uncharacterized protein</fullName>
    </submittedName>
</protein>
<dbReference type="Proteomes" id="UP000269396">
    <property type="component" value="Unassembled WGS sequence"/>
</dbReference>
<evidence type="ECO:0000313" key="1">
    <source>
        <dbReference type="EMBL" id="VDP07266.1"/>
    </source>
</evidence>